<reference evidence="1" key="1">
    <citation type="submission" date="2021-02" db="EMBL/GenBank/DDBJ databases">
        <title>The CRISPR/cas machinery reduction and long-range gene transfer in the hot spring cyanobacterium Synechococcus.</title>
        <authorList>
            <person name="Dvorak P."/>
            <person name="Jahodarova E."/>
            <person name="Hasler P."/>
            <person name="Poulickova A."/>
        </authorList>
    </citation>
    <scope>NUCLEOTIDE SEQUENCE</scope>
    <source>
        <strain evidence="1">Rupite</strain>
    </source>
</reference>
<keyword evidence="2" id="KW-1185">Reference proteome</keyword>
<sequence length="96" mass="10913">MTALPQPDPPDPLTQLEHQLSTLQARLADLREMERITQLPPDQWAEIQAEAGQLEQRLQAYLLEVFNPIPATFWQVVRFGGLGLLLGVALQRWLLT</sequence>
<dbReference type="Proteomes" id="UP000830835">
    <property type="component" value="Unassembled WGS sequence"/>
</dbReference>
<evidence type="ECO:0000313" key="2">
    <source>
        <dbReference type="Proteomes" id="UP000830835"/>
    </source>
</evidence>
<protein>
    <recommendedName>
        <fullName evidence="3">DUF2203 domain-containing protein</fullName>
    </recommendedName>
</protein>
<gene>
    <name evidence="1" type="ORF">JX360_07290</name>
</gene>
<proteinExistence type="predicted"/>
<dbReference type="EMBL" id="JAFIRA010000014">
    <property type="protein sequence ID" value="MCJ2542712.1"/>
    <property type="molecule type" value="Genomic_DNA"/>
</dbReference>
<comment type="caution">
    <text evidence="1">The sequence shown here is derived from an EMBL/GenBank/DDBJ whole genome shotgun (WGS) entry which is preliminary data.</text>
</comment>
<accession>A0ABT0CAG9</accession>
<evidence type="ECO:0000313" key="1">
    <source>
        <dbReference type="EMBL" id="MCJ2542712.1"/>
    </source>
</evidence>
<dbReference type="RefSeq" id="WP_244349992.1">
    <property type="nucleotide sequence ID" value="NZ_JAFIRA010000014.1"/>
</dbReference>
<evidence type="ECO:0008006" key="3">
    <source>
        <dbReference type="Google" id="ProtNLM"/>
    </source>
</evidence>
<organism evidence="1 2">
    <name type="scientific">Thermostichus vulcanus str. 'Rupite'</name>
    <dbReference type="NCBI Taxonomy" id="2813851"/>
    <lineage>
        <taxon>Bacteria</taxon>
        <taxon>Bacillati</taxon>
        <taxon>Cyanobacteriota</taxon>
        <taxon>Cyanophyceae</taxon>
        <taxon>Thermostichales</taxon>
        <taxon>Thermostichaceae</taxon>
        <taxon>Thermostichus</taxon>
    </lineage>
</organism>
<name>A0ABT0CAG9_THEVL</name>